<evidence type="ECO:0000256" key="1">
    <source>
        <dbReference type="SAM" id="Phobius"/>
    </source>
</evidence>
<organism evidence="2 3">
    <name type="scientific">Mixta hanseatica</name>
    <dbReference type="NCBI Taxonomy" id="2872648"/>
    <lineage>
        <taxon>Bacteria</taxon>
        <taxon>Pseudomonadati</taxon>
        <taxon>Pseudomonadota</taxon>
        <taxon>Gammaproteobacteria</taxon>
        <taxon>Enterobacterales</taxon>
        <taxon>Erwiniaceae</taxon>
        <taxon>Mixta</taxon>
    </lineage>
</organism>
<evidence type="ECO:0000313" key="2">
    <source>
        <dbReference type="EMBL" id="UQY46246.1"/>
    </source>
</evidence>
<dbReference type="RefSeq" id="WP_249893631.1">
    <property type="nucleotide sequence ID" value="NZ_CP082904.1"/>
</dbReference>
<keyword evidence="3" id="KW-1185">Reference proteome</keyword>
<keyword evidence="1" id="KW-0472">Membrane</keyword>
<name>A0ABY4RGH3_9GAMM</name>
<accession>A0ABY4RGH3</accession>
<proteinExistence type="predicted"/>
<dbReference type="EMBL" id="CP082904">
    <property type="protein sequence ID" value="UQY46246.1"/>
    <property type="molecule type" value="Genomic_DNA"/>
</dbReference>
<feature type="transmembrane region" description="Helical" evidence="1">
    <location>
        <begin position="12"/>
        <end position="38"/>
    </location>
</feature>
<evidence type="ECO:0000313" key="3">
    <source>
        <dbReference type="Proteomes" id="UP001056635"/>
    </source>
</evidence>
<keyword evidence="1" id="KW-1133">Transmembrane helix</keyword>
<keyword evidence="1" id="KW-0812">Transmembrane</keyword>
<gene>
    <name evidence="2" type="ORF">K6958_05050</name>
</gene>
<dbReference type="Proteomes" id="UP001056635">
    <property type="component" value="Chromosome"/>
</dbReference>
<protein>
    <submittedName>
        <fullName evidence="2">Uncharacterized protein</fullName>
    </submittedName>
</protein>
<reference evidence="2" key="1">
    <citation type="submission" date="2021-09" db="EMBL/GenBank/DDBJ databases">
        <title>First case of bloodstream infection caused by Mixta hanseatica sp. nov., a member of the Erwiniaceae family.</title>
        <authorList>
            <person name="Both A."/>
            <person name="Huang J."/>
            <person name="Wenzel P."/>
            <person name="Aepfelbacher M."/>
            <person name="Rohde H."/>
            <person name="Christner M."/>
            <person name="Hentschke M."/>
        </authorList>
    </citation>
    <scope>NUCLEOTIDE SEQUENCE</scope>
    <source>
        <strain evidence="2">X22927</strain>
    </source>
</reference>
<sequence length="80" mass="9078">MIKNRAGETVVTWQMVAVVALTSFAIYLGGVSSGYFMFRAEYLKKAEQRDKVVNEIKHKVDQLPQQTATEVKEAVREESK</sequence>